<gene>
    <name evidence="9" type="ORF">GCM10009838_03690</name>
</gene>
<feature type="transmembrane region" description="Helical" evidence="7">
    <location>
        <begin position="21"/>
        <end position="43"/>
    </location>
</feature>
<accession>A0ABN2QGA6</accession>
<reference evidence="9 10" key="1">
    <citation type="journal article" date="2019" name="Int. J. Syst. Evol. Microbiol.">
        <title>The Global Catalogue of Microorganisms (GCM) 10K type strain sequencing project: providing services to taxonomists for standard genome sequencing and annotation.</title>
        <authorList>
            <consortium name="The Broad Institute Genomics Platform"/>
            <consortium name="The Broad Institute Genome Sequencing Center for Infectious Disease"/>
            <person name="Wu L."/>
            <person name="Ma J."/>
        </authorList>
    </citation>
    <scope>NUCLEOTIDE SEQUENCE [LARGE SCALE GENOMIC DNA]</scope>
    <source>
        <strain evidence="9 10">JCM 16013</strain>
    </source>
</reference>
<feature type="transmembrane region" description="Helical" evidence="7">
    <location>
        <begin position="120"/>
        <end position="139"/>
    </location>
</feature>
<proteinExistence type="inferred from homology"/>
<evidence type="ECO:0000256" key="3">
    <source>
        <dbReference type="ARBA" id="ARBA00022475"/>
    </source>
</evidence>
<comment type="similarity">
    <text evidence="7">Belongs to the binding-protein-dependent transport system permease family.</text>
</comment>
<keyword evidence="6 7" id="KW-0472">Membrane</keyword>
<dbReference type="PANTHER" id="PTHR43744">
    <property type="entry name" value="ABC TRANSPORTER PERMEASE PROTEIN MG189-RELATED-RELATED"/>
    <property type="match status" value="1"/>
</dbReference>
<feature type="transmembrane region" description="Helical" evidence="7">
    <location>
        <begin position="151"/>
        <end position="171"/>
    </location>
</feature>
<dbReference type="InterPro" id="IPR000515">
    <property type="entry name" value="MetI-like"/>
</dbReference>
<comment type="caution">
    <text evidence="9">The sequence shown here is derived from an EMBL/GenBank/DDBJ whole genome shotgun (WGS) entry which is preliminary data.</text>
</comment>
<keyword evidence="10" id="KW-1185">Reference proteome</keyword>
<organism evidence="9 10">
    <name type="scientific">Catenulispora subtropica</name>
    <dbReference type="NCBI Taxonomy" id="450798"/>
    <lineage>
        <taxon>Bacteria</taxon>
        <taxon>Bacillati</taxon>
        <taxon>Actinomycetota</taxon>
        <taxon>Actinomycetes</taxon>
        <taxon>Catenulisporales</taxon>
        <taxon>Catenulisporaceae</taxon>
        <taxon>Catenulispora</taxon>
    </lineage>
</organism>
<evidence type="ECO:0000259" key="8">
    <source>
        <dbReference type="PROSITE" id="PS50928"/>
    </source>
</evidence>
<evidence type="ECO:0000313" key="9">
    <source>
        <dbReference type="EMBL" id="GAA1951825.1"/>
    </source>
</evidence>
<keyword evidence="3" id="KW-1003">Cell membrane</keyword>
<sequence>MSVEGTNLRPVWMGRPKPAVSAVKAVAVVVILALVAVPFWLVFATSVSSDAEVNANGGWSLWPDKLDFSAYTNVFKGGTIGHALWVSVLVTAIGTALSLASTTFLAYALSRPNVLAGKPILLAILFTFLFPAGMIPSFLVVTDLKLFDHLAALFVPAMINVFNLVIMRGFFQGIPEELYEAARLDGAGDIRTLFRIVLPLSKAIIAVVGLYYAVGYWNDYFRAMLYTNGGSLNPLSTVLRGFVIAGNNPNAEAGLDVTGIAPMKAISALVVIAIVPIAAAFPFLQRYFTKGVMTGAVKS</sequence>
<evidence type="ECO:0000256" key="5">
    <source>
        <dbReference type="ARBA" id="ARBA00022989"/>
    </source>
</evidence>
<evidence type="ECO:0000256" key="1">
    <source>
        <dbReference type="ARBA" id="ARBA00004651"/>
    </source>
</evidence>
<evidence type="ECO:0000256" key="4">
    <source>
        <dbReference type="ARBA" id="ARBA00022692"/>
    </source>
</evidence>
<feature type="domain" description="ABC transmembrane type-1" evidence="8">
    <location>
        <begin position="84"/>
        <end position="281"/>
    </location>
</feature>
<dbReference type="EMBL" id="BAAAQM010000001">
    <property type="protein sequence ID" value="GAA1951825.1"/>
    <property type="molecule type" value="Genomic_DNA"/>
</dbReference>
<keyword evidence="2 7" id="KW-0813">Transport</keyword>
<dbReference type="Pfam" id="PF00528">
    <property type="entry name" value="BPD_transp_1"/>
    <property type="match status" value="1"/>
</dbReference>
<evidence type="ECO:0000256" key="7">
    <source>
        <dbReference type="RuleBase" id="RU363032"/>
    </source>
</evidence>
<dbReference type="InterPro" id="IPR035906">
    <property type="entry name" value="MetI-like_sf"/>
</dbReference>
<name>A0ABN2QGA6_9ACTN</name>
<dbReference type="SUPFAM" id="SSF161098">
    <property type="entry name" value="MetI-like"/>
    <property type="match status" value="1"/>
</dbReference>
<dbReference type="PROSITE" id="PS50928">
    <property type="entry name" value="ABC_TM1"/>
    <property type="match status" value="1"/>
</dbReference>
<evidence type="ECO:0000313" key="10">
    <source>
        <dbReference type="Proteomes" id="UP001499854"/>
    </source>
</evidence>
<evidence type="ECO:0000256" key="6">
    <source>
        <dbReference type="ARBA" id="ARBA00023136"/>
    </source>
</evidence>
<keyword evidence="4 7" id="KW-0812">Transmembrane</keyword>
<dbReference type="PANTHER" id="PTHR43744:SF9">
    <property type="entry name" value="POLYGALACTURONAN_RHAMNOGALACTURONAN TRANSPORT SYSTEM PERMEASE PROTEIN YTCP"/>
    <property type="match status" value="1"/>
</dbReference>
<protein>
    <submittedName>
        <fullName evidence="9">Carbohydrate ABC transporter permease</fullName>
    </submittedName>
</protein>
<evidence type="ECO:0000256" key="2">
    <source>
        <dbReference type="ARBA" id="ARBA00022448"/>
    </source>
</evidence>
<keyword evidence="5 7" id="KW-1133">Transmembrane helix</keyword>
<dbReference type="RefSeq" id="WP_344655098.1">
    <property type="nucleotide sequence ID" value="NZ_BAAAQM010000001.1"/>
</dbReference>
<comment type="subcellular location">
    <subcellularLocation>
        <location evidence="1 7">Cell membrane</location>
        <topology evidence="1 7">Multi-pass membrane protein</topology>
    </subcellularLocation>
</comment>
<feature type="transmembrane region" description="Helical" evidence="7">
    <location>
        <begin position="83"/>
        <end position="108"/>
    </location>
</feature>
<dbReference type="Proteomes" id="UP001499854">
    <property type="component" value="Unassembled WGS sequence"/>
</dbReference>
<feature type="transmembrane region" description="Helical" evidence="7">
    <location>
        <begin position="192"/>
        <end position="214"/>
    </location>
</feature>
<dbReference type="Gene3D" id="1.10.3720.10">
    <property type="entry name" value="MetI-like"/>
    <property type="match status" value="1"/>
</dbReference>
<feature type="transmembrane region" description="Helical" evidence="7">
    <location>
        <begin position="265"/>
        <end position="284"/>
    </location>
</feature>
<dbReference type="CDD" id="cd06261">
    <property type="entry name" value="TM_PBP2"/>
    <property type="match status" value="1"/>
</dbReference>